<protein>
    <submittedName>
        <fullName evidence="10">Uncharacterized protein YdiU (UPF0061 family)</fullName>
    </submittedName>
</protein>
<dbReference type="PANTHER" id="PTHR32057:SF14">
    <property type="entry name" value="PROTEIN ADENYLYLTRANSFERASE SELO, MITOCHONDRIAL"/>
    <property type="match status" value="1"/>
</dbReference>
<sequence>MPAGPKYRPETPFTDLGDGFADPVNAASFPETKIRFRNDRAAAELGLDTLTDAEWAAHFGRFEPLAGNLPKPLAQRYHGHQFRVYNPDIGDGRGFLFAQMRDSHDRLMDLGTKGSGTTPYSRSGDGRLTLKGGVREIMATEMLEALGARTSRTFSLIETGEKLHRGDEPSPTRSAVMVRLNHGHIRIGTFQRHAYFSDTERLEKLVDYCLKVYFDTEPKGSVSDKACRFVDLVSAGVAAQAADLMAAGFVHGVLNTDNINITGEIFDFGPWRFLPETNMAFTAAYFDETGLYSFGRQPEALHWNLYQLGGALIDIAGEDALKEVLAPFAARYVAALRTRLLRRLGVTPQDDTADDALIEKINAFLVETAAPYERFFFDWHGGGASVDRARRSPMAQTYFHPKYSEMVNLLSARTAARPDSLSHPYFKGDDPCTMLIEEVEDIWSHIAERDDWTPLEDKIARIREMGDALQAD</sequence>
<dbReference type="OrthoDB" id="9776281at2"/>
<evidence type="ECO:0000256" key="1">
    <source>
        <dbReference type="ARBA" id="ARBA00001946"/>
    </source>
</evidence>
<keyword evidence="3" id="KW-0808">Transferase</keyword>
<dbReference type="Proteomes" id="UP000271227">
    <property type="component" value="Unassembled WGS sequence"/>
</dbReference>
<keyword evidence="8" id="KW-0460">Magnesium</keyword>
<dbReference type="AlphaFoldDB" id="A0A3M0C1V2"/>
<organism evidence="10 11">
    <name type="scientific">Eilatimonas milleporae</name>
    <dbReference type="NCBI Taxonomy" id="911205"/>
    <lineage>
        <taxon>Bacteria</taxon>
        <taxon>Pseudomonadati</taxon>
        <taxon>Pseudomonadota</taxon>
        <taxon>Alphaproteobacteria</taxon>
        <taxon>Kordiimonadales</taxon>
        <taxon>Kordiimonadaceae</taxon>
        <taxon>Eilatimonas</taxon>
    </lineage>
</organism>
<comment type="caution">
    <text evidence="10">The sequence shown here is derived from an EMBL/GenBank/DDBJ whole genome shotgun (WGS) entry which is preliminary data.</text>
</comment>
<dbReference type="InterPro" id="IPR003846">
    <property type="entry name" value="SelO"/>
</dbReference>
<reference evidence="10 11" key="1">
    <citation type="submission" date="2018-10" db="EMBL/GenBank/DDBJ databases">
        <title>Genomic Encyclopedia of Archaeal and Bacterial Type Strains, Phase II (KMG-II): from individual species to whole genera.</title>
        <authorList>
            <person name="Goeker M."/>
        </authorList>
    </citation>
    <scope>NUCLEOTIDE SEQUENCE [LARGE SCALE GENOMIC DNA]</scope>
    <source>
        <strain evidence="10 11">DSM 25217</strain>
    </source>
</reference>
<comment type="cofactor">
    <cofactor evidence="1">
        <name>Mg(2+)</name>
        <dbReference type="ChEBI" id="CHEBI:18420"/>
    </cofactor>
</comment>
<dbReference type="RefSeq" id="WP_121939649.1">
    <property type="nucleotide sequence ID" value="NZ_REFR01000014.1"/>
</dbReference>
<keyword evidence="5" id="KW-0479">Metal-binding</keyword>
<evidence type="ECO:0000256" key="4">
    <source>
        <dbReference type="ARBA" id="ARBA00022695"/>
    </source>
</evidence>
<dbReference type="GO" id="GO:0070733">
    <property type="term" value="F:AMPylase activity"/>
    <property type="evidence" value="ECO:0007669"/>
    <property type="project" value="TreeGrafter"/>
</dbReference>
<keyword evidence="4" id="KW-0548">Nucleotidyltransferase</keyword>
<dbReference type="PANTHER" id="PTHR32057">
    <property type="entry name" value="PROTEIN ADENYLYLTRANSFERASE SELO, MITOCHONDRIAL"/>
    <property type="match status" value="1"/>
</dbReference>
<name>A0A3M0C1V2_9PROT</name>
<evidence type="ECO:0000313" key="10">
    <source>
        <dbReference type="EMBL" id="RMB02627.1"/>
    </source>
</evidence>
<keyword evidence="6" id="KW-0547">Nucleotide-binding</keyword>
<evidence type="ECO:0000256" key="6">
    <source>
        <dbReference type="ARBA" id="ARBA00022741"/>
    </source>
</evidence>
<dbReference type="GO" id="GO:0005524">
    <property type="term" value="F:ATP binding"/>
    <property type="evidence" value="ECO:0007669"/>
    <property type="project" value="UniProtKB-KW"/>
</dbReference>
<evidence type="ECO:0000256" key="7">
    <source>
        <dbReference type="ARBA" id="ARBA00022840"/>
    </source>
</evidence>
<feature type="region of interest" description="Disordered" evidence="9">
    <location>
        <begin position="1"/>
        <end position="21"/>
    </location>
</feature>
<dbReference type="Pfam" id="PF02696">
    <property type="entry name" value="SelO"/>
    <property type="match status" value="1"/>
</dbReference>
<evidence type="ECO:0000256" key="5">
    <source>
        <dbReference type="ARBA" id="ARBA00022723"/>
    </source>
</evidence>
<evidence type="ECO:0000256" key="2">
    <source>
        <dbReference type="ARBA" id="ARBA00009747"/>
    </source>
</evidence>
<proteinExistence type="inferred from homology"/>
<evidence type="ECO:0000313" key="11">
    <source>
        <dbReference type="Proteomes" id="UP000271227"/>
    </source>
</evidence>
<gene>
    <name evidence="10" type="ORF">BXY39_2977</name>
</gene>
<dbReference type="InParanoid" id="A0A3M0C1V2"/>
<evidence type="ECO:0000256" key="8">
    <source>
        <dbReference type="ARBA" id="ARBA00022842"/>
    </source>
</evidence>
<evidence type="ECO:0000256" key="3">
    <source>
        <dbReference type="ARBA" id="ARBA00022679"/>
    </source>
</evidence>
<keyword evidence="7" id="KW-0067">ATP-binding</keyword>
<comment type="similarity">
    <text evidence="2">Belongs to the SELO family.</text>
</comment>
<dbReference type="EMBL" id="REFR01000014">
    <property type="protein sequence ID" value="RMB02627.1"/>
    <property type="molecule type" value="Genomic_DNA"/>
</dbReference>
<dbReference type="FunCoup" id="A0A3M0C1V2">
    <property type="interactions" value="444"/>
</dbReference>
<dbReference type="NCBIfam" id="NF000658">
    <property type="entry name" value="PRK00029.1"/>
    <property type="match status" value="1"/>
</dbReference>
<accession>A0A3M0C1V2</accession>
<keyword evidence="11" id="KW-1185">Reference proteome</keyword>
<evidence type="ECO:0000256" key="9">
    <source>
        <dbReference type="SAM" id="MobiDB-lite"/>
    </source>
</evidence>
<dbReference type="GO" id="GO:0046872">
    <property type="term" value="F:metal ion binding"/>
    <property type="evidence" value="ECO:0007669"/>
    <property type="project" value="UniProtKB-KW"/>
</dbReference>